<keyword evidence="2" id="KW-1185">Reference proteome</keyword>
<accession>A0ABM8W437</accession>
<name>A0ABM8W437_GIGMA</name>
<reference evidence="1 2" key="1">
    <citation type="submission" date="2021-06" db="EMBL/GenBank/DDBJ databases">
        <authorList>
            <person name="Kallberg Y."/>
            <person name="Tangrot J."/>
            <person name="Rosling A."/>
        </authorList>
    </citation>
    <scope>NUCLEOTIDE SEQUENCE [LARGE SCALE GENOMIC DNA]</scope>
    <source>
        <strain evidence="1 2">120-4 pot B 10/14</strain>
    </source>
</reference>
<evidence type="ECO:0000313" key="2">
    <source>
        <dbReference type="Proteomes" id="UP000789901"/>
    </source>
</evidence>
<gene>
    <name evidence="1" type="ORF">GMARGA_LOCUS3103</name>
</gene>
<feature type="non-terminal residue" evidence="1">
    <location>
        <position position="1"/>
    </location>
</feature>
<organism evidence="1 2">
    <name type="scientific">Gigaspora margarita</name>
    <dbReference type="NCBI Taxonomy" id="4874"/>
    <lineage>
        <taxon>Eukaryota</taxon>
        <taxon>Fungi</taxon>
        <taxon>Fungi incertae sedis</taxon>
        <taxon>Mucoromycota</taxon>
        <taxon>Glomeromycotina</taxon>
        <taxon>Glomeromycetes</taxon>
        <taxon>Diversisporales</taxon>
        <taxon>Gigasporaceae</taxon>
        <taxon>Gigaspora</taxon>
    </lineage>
</organism>
<dbReference type="EMBL" id="CAJVQB010001079">
    <property type="protein sequence ID" value="CAG8519967.1"/>
    <property type="molecule type" value="Genomic_DNA"/>
</dbReference>
<proteinExistence type="predicted"/>
<comment type="caution">
    <text evidence="1">The sequence shown here is derived from an EMBL/GenBank/DDBJ whole genome shotgun (WGS) entry which is preliminary data.</text>
</comment>
<protein>
    <submittedName>
        <fullName evidence="1">43748_t:CDS:1</fullName>
    </submittedName>
</protein>
<evidence type="ECO:0000313" key="1">
    <source>
        <dbReference type="EMBL" id="CAG8519967.1"/>
    </source>
</evidence>
<sequence length="123" mass="14195">KVEKSTTSTRQIDQRLPLILVVNVAGININDERFYLESKNLPEEIMFPLKDTYIKQRYRLMGASFCDGSHHVADVRFENVKNAGWYQYDGLGKTYHARAIYIGSSRPSHKDGYAMDFAIYVKI</sequence>
<dbReference type="Proteomes" id="UP000789901">
    <property type="component" value="Unassembled WGS sequence"/>
</dbReference>